<evidence type="ECO:0000256" key="4">
    <source>
        <dbReference type="ARBA" id="ARBA00022989"/>
    </source>
</evidence>
<feature type="transmembrane region" description="Helical" evidence="7">
    <location>
        <begin position="272"/>
        <end position="299"/>
    </location>
</feature>
<evidence type="ECO:0000313" key="11">
    <source>
        <dbReference type="Proteomes" id="UP000620366"/>
    </source>
</evidence>
<comment type="caution">
    <text evidence="10">The sequence shown here is derived from an EMBL/GenBank/DDBJ whole genome shotgun (WGS) entry which is preliminary data.</text>
</comment>
<evidence type="ECO:0000256" key="7">
    <source>
        <dbReference type="SAM" id="Phobius"/>
    </source>
</evidence>
<protein>
    <submittedName>
        <fullName evidence="10">ABC transporter permease</fullName>
    </submittedName>
</protein>
<dbReference type="PANTHER" id="PTHR30572:SF4">
    <property type="entry name" value="ABC TRANSPORTER PERMEASE YTRF"/>
    <property type="match status" value="1"/>
</dbReference>
<feature type="transmembrane region" description="Helical" evidence="7">
    <location>
        <begin position="320"/>
        <end position="346"/>
    </location>
</feature>
<dbReference type="InterPro" id="IPR050250">
    <property type="entry name" value="Macrolide_Exporter_MacB"/>
</dbReference>
<dbReference type="GO" id="GO:0022857">
    <property type="term" value="F:transmembrane transporter activity"/>
    <property type="evidence" value="ECO:0007669"/>
    <property type="project" value="TreeGrafter"/>
</dbReference>
<accession>A0A926DAT7</accession>
<dbReference type="EMBL" id="JACRSP010000001">
    <property type="protein sequence ID" value="MBC8535585.1"/>
    <property type="molecule type" value="Genomic_DNA"/>
</dbReference>
<keyword evidence="11" id="KW-1185">Reference proteome</keyword>
<keyword evidence="2" id="KW-1003">Cell membrane</keyword>
<dbReference type="InterPro" id="IPR003838">
    <property type="entry name" value="ABC3_permease_C"/>
</dbReference>
<evidence type="ECO:0000256" key="6">
    <source>
        <dbReference type="ARBA" id="ARBA00038076"/>
    </source>
</evidence>
<evidence type="ECO:0000256" key="3">
    <source>
        <dbReference type="ARBA" id="ARBA00022692"/>
    </source>
</evidence>
<dbReference type="Proteomes" id="UP000620366">
    <property type="component" value="Unassembled WGS sequence"/>
</dbReference>
<evidence type="ECO:0000256" key="2">
    <source>
        <dbReference type="ARBA" id="ARBA00022475"/>
    </source>
</evidence>
<dbReference type="Pfam" id="PF12704">
    <property type="entry name" value="MacB_PCD"/>
    <property type="match status" value="1"/>
</dbReference>
<gene>
    <name evidence="10" type="ORF">H8695_02620</name>
</gene>
<evidence type="ECO:0000256" key="1">
    <source>
        <dbReference type="ARBA" id="ARBA00004651"/>
    </source>
</evidence>
<comment type="subcellular location">
    <subcellularLocation>
        <location evidence="1">Cell membrane</location>
        <topology evidence="1">Multi-pass membrane protein</topology>
    </subcellularLocation>
</comment>
<keyword evidence="3 7" id="KW-0812">Transmembrane</keyword>
<organism evidence="10 11">
    <name type="scientific">Feifania hominis</name>
    <dbReference type="NCBI Taxonomy" id="2763660"/>
    <lineage>
        <taxon>Bacteria</taxon>
        <taxon>Bacillati</taxon>
        <taxon>Bacillota</taxon>
        <taxon>Clostridia</taxon>
        <taxon>Eubacteriales</taxon>
        <taxon>Feifaniaceae</taxon>
        <taxon>Feifania</taxon>
    </lineage>
</organism>
<sequence length="399" mass="43955">MLFDYVRIALLSIRRKKARSFLTILGIIIGISSVLIITAFGNGGKVLIANELNQLGIDGLSVRAKYEEVGLADMLRSDDVEYLQQSVSAIETAMPYAITYSTCMVHSTESETVIWGAGQNVDRIVDFELLYGRLFSFKDISTSARVCLVTDDFARDHYHRTNIVGKNIYLNINGKYEDFTVIGVVKNGAAMLQSLASDLVPQFTYIPYSTMGESKGNSYIEQIVVRVREGEDLEDVSQQIVKLLNRRHGMKSGYYVDNMNEQKERLNSVLDIVTFIIAVIAAISLLVGGLSVMTLMLAIVGERTRDIGIKKAIGAKRRDILFEFLVESLVLTLIGGLIGTAFGLLISSVVSAALGIPLVVQTQVILITFGFTSFIGIVFGVYPAYKASKLDPIEALRFD</sequence>
<evidence type="ECO:0000259" key="9">
    <source>
        <dbReference type="Pfam" id="PF12704"/>
    </source>
</evidence>
<evidence type="ECO:0000313" key="10">
    <source>
        <dbReference type="EMBL" id="MBC8535585.1"/>
    </source>
</evidence>
<feature type="transmembrane region" description="Helical" evidence="7">
    <location>
        <begin position="358"/>
        <end position="382"/>
    </location>
</feature>
<feature type="domain" description="ABC3 transporter permease C-terminal" evidence="8">
    <location>
        <begin position="279"/>
        <end position="392"/>
    </location>
</feature>
<evidence type="ECO:0000259" key="8">
    <source>
        <dbReference type="Pfam" id="PF02687"/>
    </source>
</evidence>
<dbReference type="Pfam" id="PF02687">
    <property type="entry name" value="FtsX"/>
    <property type="match status" value="1"/>
</dbReference>
<dbReference type="AlphaFoldDB" id="A0A926DAT7"/>
<dbReference type="GO" id="GO:0005886">
    <property type="term" value="C:plasma membrane"/>
    <property type="evidence" value="ECO:0007669"/>
    <property type="project" value="UniProtKB-SubCell"/>
</dbReference>
<comment type="similarity">
    <text evidence="6">Belongs to the ABC-4 integral membrane protein family.</text>
</comment>
<dbReference type="RefSeq" id="WP_249299312.1">
    <property type="nucleotide sequence ID" value="NZ_JACRSP010000001.1"/>
</dbReference>
<keyword evidence="5 7" id="KW-0472">Membrane</keyword>
<keyword evidence="4 7" id="KW-1133">Transmembrane helix</keyword>
<name>A0A926DAT7_9FIRM</name>
<dbReference type="InterPro" id="IPR025857">
    <property type="entry name" value="MacB_PCD"/>
</dbReference>
<dbReference type="PANTHER" id="PTHR30572">
    <property type="entry name" value="MEMBRANE COMPONENT OF TRANSPORTER-RELATED"/>
    <property type="match status" value="1"/>
</dbReference>
<proteinExistence type="inferred from homology"/>
<feature type="transmembrane region" description="Helical" evidence="7">
    <location>
        <begin position="21"/>
        <end position="41"/>
    </location>
</feature>
<evidence type="ECO:0000256" key="5">
    <source>
        <dbReference type="ARBA" id="ARBA00023136"/>
    </source>
</evidence>
<reference evidence="10" key="1">
    <citation type="submission" date="2020-08" db="EMBL/GenBank/DDBJ databases">
        <title>Genome public.</title>
        <authorList>
            <person name="Liu C."/>
            <person name="Sun Q."/>
        </authorList>
    </citation>
    <scope>NUCLEOTIDE SEQUENCE</scope>
    <source>
        <strain evidence="10">BX7</strain>
    </source>
</reference>
<feature type="domain" description="MacB-like periplasmic core" evidence="9">
    <location>
        <begin position="20"/>
        <end position="242"/>
    </location>
</feature>